<comment type="caution">
    <text evidence="4">The sequence shown here is derived from an EMBL/GenBank/DDBJ whole genome shotgun (WGS) entry which is preliminary data.</text>
</comment>
<dbReference type="OrthoDB" id="5585685at2759"/>
<dbReference type="GO" id="GO:0005737">
    <property type="term" value="C:cytoplasm"/>
    <property type="evidence" value="ECO:0007669"/>
    <property type="project" value="TreeGrafter"/>
</dbReference>
<sequence length="459" mass="50646">MTTRSPQATDAKTLLDSLRSGLEDNGLSEQQQIDLLTRLKVLGRTPNIVAPLYDEFGIRVLQAYGFDGPAGPVALEANRCLANALLTLPPTRRIALRLALDKQAVRALQNASLDEEFVLSRILFLLTLDSAINVEALILDCDVVPTMSELLSQHALATQESIANKPSTYQSQQMALSETLKLLFNLTSTKSEQVKKFGAVMPSLVSILNHTVLPQPPLRPPTNHIIHVLANIQVQEDDFKDVSSEQLQRAVETITTILKDAITRYSSTELDTLAVPLLTILRTINENADAAIRQGLKLQYLPQDEERDLPLGQSSSLASRLLRLTTSSGLLHLTEAISGFMFELSNKDANEYVKNIGYGHAAGYLMSHKIPVPDSAKITEAEQSSDRAIPINPVTGQRVDREPVHEQPAMSREEKEREAERLFVLFERLKATGVVDVKNPVEVARDEGRFEELSDSDSG</sequence>
<organism evidence="4 5">
    <name type="scientific">Exophiala mesophila</name>
    <name type="common">Black yeast-like fungus</name>
    <dbReference type="NCBI Taxonomy" id="212818"/>
    <lineage>
        <taxon>Eukaryota</taxon>
        <taxon>Fungi</taxon>
        <taxon>Dikarya</taxon>
        <taxon>Ascomycota</taxon>
        <taxon>Pezizomycotina</taxon>
        <taxon>Eurotiomycetes</taxon>
        <taxon>Chaetothyriomycetidae</taxon>
        <taxon>Chaetothyriales</taxon>
        <taxon>Herpotrichiellaceae</taxon>
        <taxon>Exophiala</taxon>
    </lineage>
</organism>
<proteinExistence type="inferred from homology"/>
<protein>
    <recommendedName>
        <fullName evidence="6">Synembryn-A</fullName>
    </recommendedName>
</protein>
<dbReference type="GO" id="GO:0005085">
    <property type="term" value="F:guanyl-nucleotide exchange factor activity"/>
    <property type="evidence" value="ECO:0007669"/>
    <property type="project" value="UniProtKB-KW"/>
</dbReference>
<dbReference type="AlphaFoldDB" id="A0A438N938"/>
<evidence type="ECO:0000256" key="2">
    <source>
        <dbReference type="ARBA" id="ARBA00022658"/>
    </source>
</evidence>
<dbReference type="Proteomes" id="UP000288859">
    <property type="component" value="Unassembled WGS sequence"/>
</dbReference>
<name>A0A438N938_EXOME</name>
<dbReference type="PANTHER" id="PTHR12425">
    <property type="entry name" value="SYNEMBRYN"/>
    <property type="match status" value="1"/>
</dbReference>
<reference evidence="4 5" key="1">
    <citation type="submission" date="2017-03" db="EMBL/GenBank/DDBJ databases">
        <title>Genomes of endolithic fungi from Antarctica.</title>
        <authorList>
            <person name="Coleine C."/>
            <person name="Masonjones S."/>
            <person name="Stajich J.E."/>
        </authorList>
    </citation>
    <scope>NUCLEOTIDE SEQUENCE [LARGE SCALE GENOMIC DNA]</scope>
    <source>
        <strain evidence="4 5">CCFEE 6314</strain>
    </source>
</reference>
<dbReference type="GO" id="GO:0001965">
    <property type="term" value="F:G-protein alpha-subunit binding"/>
    <property type="evidence" value="ECO:0007669"/>
    <property type="project" value="TreeGrafter"/>
</dbReference>
<dbReference type="EMBL" id="NAJM01000013">
    <property type="protein sequence ID" value="RVX72296.1"/>
    <property type="molecule type" value="Genomic_DNA"/>
</dbReference>
<evidence type="ECO:0000256" key="3">
    <source>
        <dbReference type="ARBA" id="ARBA00023186"/>
    </source>
</evidence>
<evidence type="ECO:0000313" key="5">
    <source>
        <dbReference type="Proteomes" id="UP000288859"/>
    </source>
</evidence>
<keyword evidence="2" id="KW-0344">Guanine-nucleotide releasing factor</keyword>
<dbReference type="VEuPathDB" id="FungiDB:PV10_02086"/>
<keyword evidence="3" id="KW-0143">Chaperone</keyword>
<dbReference type="Pfam" id="PF10165">
    <property type="entry name" value="Ric8"/>
    <property type="match status" value="1"/>
</dbReference>
<dbReference type="InterPro" id="IPR019318">
    <property type="entry name" value="Gua_nucleotide_exch_fac_Ric8"/>
</dbReference>
<evidence type="ECO:0000256" key="1">
    <source>
        <dbReference type="ARBA" id="ARBA00009049"/>
    </source>
</evidence>
<gene>
    <name evidence="4" type="ORF">B0A52_04501</name>
</gene>
<dbReference type="PANTHER" id="PTHR12425:SF5">
    <property type="entry name" value="SYNEMBRYN"/>
    <property type="match status" value="1"/>
</dbReference>
<comment type="similarity">
    <text evidence="1">Belongs to the synembryn family.</text>
</comment>
<evidence type="ECO:0000313" key="4">
    <source>
        <dbReference type="EMBL" id="RVX72296.1"/>
    </source>
</evidence>
<accession>A0A438N938</accession>
<dbReference type="GO" id="GO:0007186">
    <property type="term" value="P:G protein-coupled receptor signaling pathway"/>
    <property type="evidence" value="ECO:0007669"/>
    <property type="project" value="TreeGrafter"/>
</dbReference>
<evidence type="ECO:0008006" key="6">
    <source>
        <dbReference type="Google" id="ProtNLM"/>
    </source>
</evidence>